<organism evidence="8 9">
    <name type="scientific">Methylobacterium isbiliense</name>
    <dbReference type="NCBI Taxonomy" id="315478"/>
    <lineage>
        <taxon>Bacteria</taxon>
        <taxon>Pseudomonadati</taxon>
        <taxon>Pseudomonadota</taxon>
        <taxon>Alphaproteobacteria</taxon>
        <taxon>Hyphomicrobiales</taxon>
        <taxon>Methylobacteriaceae</taxon>
        <taxon>Methylobacterium</taxon>
    </lineage>
</organism>
<keyword evidence="2" id="KW-0645">Protease</keyword>
<name>A0ABQ4S9H9_9HYPH</name>
<accession>A0ABQ4S9H9</accession>
<dbReference type="Proteomes" id="UP001055153">
    <property type="component" value="Unassembled WGS sequence"/>
</dbReference>
<dbReference type="PROSITE" id="PS00138">
    <property type="entry name" value="SUBTILASE_SER"/>
    <property type="match status" value="1"/>
</dbReference>
<keyword evidence="3" id="KW-0378">Hydrolase</keyword>
<keyword evidence="4" id="KW-0720">Serine protease</keyword>
<dbReference type="PROSITE" id="PS51892">
    <property type="entry name" value="SUBTILASE"/>
    <property type="match status" value="1"/>
</dbReference>
<evidence type="ECO:0000256" key="2">
    <source>
        <dbReference type="ARBA" id="ARBA00022670"/>
    </source>
</evidence>
<reference evidence="8" key="1">
    <citation type="journal article" date="2021" name="Front. Microbiol.">
        <title>Comprehensive Comparative Genomics and Phenotyping of Methylobacterium Species.</title>
        <authorList>
            <person name="Alessa O."/>
            <person name="Ogura Y."/>
            <person name="Fujitani Y."/>
            <person name="Takami H."/>
            <person name="Hayashi T."/>
            <person name="Sahin N."/>
            <person name="Tani A."/>
        </authorList>
    </citation>
    <scope>NUCLEOTIDE SEQUENCE</scope>
    <source>
        <strain evidence="8">DSM 17168</strain>
    </source>
</reference>
<evidence type="ECO:0000259" key="7">
    <source>
        <dbReference type="Pfam" id="PF00082"/>
    </source>
</evidence>
<comment type="similarity">
    <text evidence="1 5">Belongs to the peptidase S8 family.</text>
</comment>
<dbReference type="InterPro" id="IPR050131">
    <property type="entry name" value="Peptidase_S8_subtilisin-like"/>
</dbReference>
<evidence type="ECO:0000256" key="6">
    <source>
        <dbReference type="SAM" id="MobiDB-lite"/>
    </source>
</evidence>
<dbReference type="InterPro" id="IPR036852">
    <property type="entry name" value="Peptidase_S8/S53_dom_sf"/>
</dbReference>
<evidence type="ECO:0000256" key="5">
    <source>
        <dbReference type="PROSITE-ProRule" id="PRU01240"/>
    </source>
</evidence>
<evidence type="ECO:0000256" key="4">
    <source>
        <dbReference type="ARBA" id="ARBA00022825"/>
    </source>
</evidence>
<feature type="region of interest" description="Disordered" evidence="6">
    <location>
        <begin position="469"/>
        <end position="492"/>
    </location>
</feature>
<dbReference type="RefSeq" id="WP_238234643.1">
    <property type="nucleotide sequence ID" value="NZ_BPQQ01000018.1"/>
</dbReference>
<gene>
    <name evidence="8" type="ORF">GMJLKIPL_1679</name>
</gene>
<evidence type="ECO:0000313" key="9">
    <source>
        <dbReference type="Proteomes" id="UP001055153"/>
    </source>
</evidence>
<evidence type="ECO:0000256" key="1">
    <source>
        <dbReference type="ARBA" id="ARBA00011073"/>
    </source>
</evidence>
<dbReference type="InterPro" id="IPR000209">
    <property type="entry name" value="Peptidase_S8/S53_dom"/>
</dbReference>
<proteinExistence type="inferred from homology"/>
<dbReference type="InterPro" id="IPR023828">
    <property type="entry name" value="Peptidase_S8_Ser-AS"/>
</dbReference>
<dbReference type="Pfam" id="PF00082">
    <property type="entry name" value="Peptidase_S8"/>
    <property type="match status" value="1"/>
</dbReference>
<dbReference type="EMBL" id="BPQQ01000018">
    <property type="protein sequence ID" value="GJD99761.1"/>
    <property type="molecule type" value="Genomic_DNA"/>
</dbReference>
<sequence length="592" mass="63012">MSAKTNGQPKPRADNRNTRFPSRRVLVAIAKPEAALRAGTASVSSLADMDVASLNRTLEKTGAHLRPLFGKSEERMQASVASLAAGRTAETTSEMPDEMPNLHLYYQVEAPDEALDDLAKQLAGLPTMAGAYVTPAPQPAAGATLEAVPFEEGDDLNVMAASPEAAPPVTPDFTARQGYLGPAPGGIDAPYAWTLAGGRGTNVQIIDCEGAWRFTHEDLIQNQGGVIGTQTTDIGWRNHGTAVAGEIGGDLNTIGVTGICAAATIRGSSIFDAGGLPGAIVAAADRLRPGDIILLEVQYGHPTRGWTSVEWWPADFAAIRYAVNRGIIVVEAAGNGNNNLDDPVYNTALAGFPADWRNPFNRNLRDSGAVLVGAGAPPPGTHGRNWGPDRSRLDFSNYGSAVDVQGWGREVTTAGYGDLQGGTSEDLWYTDTFSGTSSASPIVVGALGCVQGVLRAAGRIPLTPSRARQLLRASGSPQQDAPGRPRTERIGNRPNLRQLIPLALQTGEWVGVQFTGIVPANATQRWFTFNWPAHWHVVWTVVPTNPRPGGPQVSWSVQVERANDQFVTYWISITNVTPEPVNIEGRYAVLGW</sequence>
<dbReference type="CDD" id="cd04843">
    <property type="entry name" value="Peptidases_S8_11"/>
    <property type="match status" value="1"/>
</dbReference>
<protein>
    <recommendedName>
        <fullName evidence="7">Peptidase S8/S53 domain-containing protein</fullName>
    </recommendedName>
</protein>
<dbReference type="PANTHER" id="PTHR43806:SF11">
    <property type="entry name" value="CEREVISIN-RELATED"/>
    <property type="match status" value="1"/>
</dbReference>
<comment type="caution">
    <text evidence="5">Lacks conserved residue(s) required for the propagation of feature annotation.</text>
</comment>
<evidence type="ECO:0000313" key="8">
    <source>
        <dbReference type="EMBL" id="GJD99761.1"/>
    </source>
</evidence>
<dbReference type="PROSITE" id="PS00137">
    <property type="entry name" value="SUBTILASE_HIS"/>
    <property type="match status" value="1"/>
</dbReference>
<keyword evidence="9" id="KW-1185">Reference proteome</keyword>
<comment type="caution">
    <text evidence="8">The sequence shown here is derived from an EMBL/GenBank/DDBJ whole genome shotgun (WGS) entry which is preliminary data.</text>
</comment>
<dbReference type="InterPro" id="IPR034073">
    <property type="entry name" value="Subtilisin_DY-like_dom"/>
</dbReference>
<feature type="domain" description="Peptidase S8/S53" evidence="7">
    <location>
        <begin position="230"/>
        <end position="474"/>
    </location>
</feature>
<dbReference type="Gene3D" id="3.40.50.200">
    <property type="entry name" value="Peptidase S8/S53 domain"/>
    <property type="match status" value="1"/>
</dbReference>
<dbReference type="PANTHER" id="PTHR43806">
    <property type="entry name" value="PEPTIDASE S8"/>
    <property type="match status" value="1"/>
</dbReference>
<feature type="region of interest" description="Disordered" evidence="6">
    <location>
        <begin position="1"/>
        <end position="21"/>
    </location>
</feature>
<dbReference type="InterPro" id="IPR022398">
    <property type="entry name" value="Peptidase_S8_His-AS"/>
</dbReference>
<evidence type="ECO:0000256" key="3">
    <source>
        <dbReference type="ARBA" id="ARBA00022801"/>
    </source>
</evidence>
<dbReference type="SUPFAM" id="SSF52743">
    <property type="entry name" value="Subtilisin-like"/>
    <property type="match status" value="1"/>
</dbReference>
<reference evidence="8" key="2">
    <citation type="submission" date="2021-08" db="EMBL/GenBank/DDBJ databases">
        <authorList>
            <person name="Tani A."/>
            <person name="Ola A."/>
            <person name="Ogura Y."/>
            <person name="Katsura K."/>
            <person name="Hayashi T."/>
        </authorList>
    </citation>
    <scope>NUCLEOTIDE SEQUENCE</scope>
    <source>
        <strain evidence="8">DSM 17168</strain>
    </source>
</reference>